<organism evidence="3">
    <name type="scientific">Quercus suber</name>
    <name type="common">Cork oak</name>
    <dbReference type="NCBI Taxonomy" id="58331"/>
    <lineage>
        <taxon>Eukaryota</taxon>
        <taxon>Viridiplantae</taxon>
        <taxon>Streptophyta</taxon>
        <taxon>Embryophyta</taxon>
        <taxon>Tracheophyta</taxon>
        <taxon>Spermatophyta</taxon>
        <taxon>Magnoliopsida</taxon>
        <taxon>eudicotyledons</taxon>
        <taxon>Gunneridae</taxon>
        <taxon>Pentapetalae</taxon>
        <taxon>rosids</taxon>
        <taxon>fabids</taxon>
        <taxon>Fagales</taxon>
        <taxon>Fagaceae</taxon>
        <taxon>Quercus</taxon>
    </lineage>
</organism>
<evidence type="ECO:0000256" key="1">
    <source>
        <dbReference type="ARBA" id="ARBA00022729"/>
    </source>
</evidence>
<reference evidence="3" key="2">
    <citation type="journal article" date="2018" name="Sci. Data">
        <title>The draft genome sequence of cork oak.</title>
        <authorList>
            <person name="Ramos A.M."/>
            <person name="Usie A."/>
            <person name="Barbosa P."/>
            <person name="Barros P.M."/>
            <person name="Capote T."/>
            <person name="Chaves I."/>
            <person name="Simoes F."/>
            <person name="Abreu I."/>
            <person name="Carrasquinho I."/>
            <person name="Faro C."/>
            <person name="Guimaraes J.B."/>
            <person name="Mendonca D."/>
            <person name="Nobrega F."/>
            <person name="Rodrigues L."/>
            <person name="Saibo N.J.M."/>
            <person name="Varela M.C."/>
            <person name="Egas C."/>
            <person name="Matos J."/>
            <person name="Miguel C.M."/>
            <person name="Oliveira M.M."/>
            <person name="Ricardo C.P."/>
            <person name="Goncalves S."/>
        </authorList>
    </citation>
    <scope>NUCLEOTIDE SEQUENCE [LARGE SCALE GENOMIC DNA]</scope>
    <source>
        <strain evidence="3">HL8</strain>
    </source>
</reference>
<feature type="non-terminal residue" evidence="3">
    <location>
        <position position="1"/>
    </location>
</feature>
<keyword evidence="1" id="KW-0732">Signal</keyword>
<dbReference type="EMBL" id="PKMF04000002">
    <property type="protein sequence ID" value="KAK7861360.1"/>
    <property type="molecule type" value="Genomic_DNA"/>
</dbReference>
<name>A0AAW0MC58_QUESU</name>
<dbReference type="PANTHER" id="PTHR31181">
    <property type="entry name" value="EGG CELL-SECRETED PROTEIN 1.4"/>
    <property type="match status" value="1"/>
</dbReference>
<reference evidence="3" key="3">
    <citation type="submission" date="2023-07" db="EMBL/GenBank/DDBJ databases">
        <title>An improved reference 1 genome and first organelle genomes of Quercus suber.</title>
        <authorList>
            <consortium name="Genosuber Consortium"/>
            <person name="Usie A."/>
            <person name="Serra O."/>
            <person name="Barros P."/>
        </authorList>
    </citation>
    <scope>NUCLEOTIDE SEQUENCE</scope>
    <source>
        <strain evidence="3">HL8</strain>
        <tissue evidence="3">Leaves</tissue>
    </source>
</reference>
<evidence type="ECO:0000313" key="3">
    <source>
        <dbReference type="EMBL" id="KAK7861360.1"/>
    </source>
</evidence>
<dbReference type="InterPro" id="IPR008502">
    <property type="entry name" value="Prolamin-like"/>
</dbReference>
<comment type="caution">
    <text evidence="3">The sequence shown here is derived from an EMBL/GenBank/DDBJ whole genome shotgun (WGS) entry which is preliminary data.</text>
</comment>
<sequence>GVLLKFLVHLSYGQLSNIGSSCCKAISEIEVNYLSNFFPFNPIFAPLLSNSCDVRGCLTNVMNSLFNGRISFFGTTCCKAITLVNDHCLPKFLIENNVS</sequence>
<dbReference type="GO" id="GO:0080155">
    <property type="term" value="P:regulation of double fertilization forming a zygote and endosperm"/>
    <property type="evidence" value="ECO:0007669"/>
    <property type="project" value="TreeGrafter"/>
</dbReference>
<dbReference type="GO" id="GO:2000008">
    <property type="term" value="P:regulation of protein localization to cell surface"/>
    <property type="evidence" value="ECO:0007669"/>
    <property type="project" value="TreeGrafter"/>
</dbReference>
<dbReference type="Pfam" id="PF05617">
    <property type="entry name" value="Prolamin_like"/>
    <property type="match status" value="1"/>
</dbReference>
<gene>
    <name evidence="3" type="ORF">CFP56_011269</name>
</gene>
<reference evidence="3" key="1">
    <citation type="submission" date="2017-12" db="EMBL/GenBank/DDBJ databases">
        <authorList>
            <person name="Barbosa P."/>
            <person name="Usie A."/>
            <person name="Ramos A.M."/>
        </authorList>
    </citation>
    <scope>NUCLEOTIDE SEQUENCE</scope>
    <source>
        <strain evidence="3">HL8</strain>
        <tissue evidence="3">Leaves</tissue>
    </source>
</reference>
<accession>A0AAW0MC58</accession>
<dbReference type="PANTHER" id="PTHR31181:SF67">
    <property type="entry name" value="PROLAMIN-LIKE PROTEIN (DUF1278)"/>
    <property type="match status" value="1"/>
</dbReference>
<proteinExistence type="predicted"/>
<dbReference type="AlphaFoldDB" id="A0AAW0MC58"/>
<dbReference type="GO" id="GO:0031982">
    <property type="term" value="C:vesicle"/>
    <property type="evidence" value="ECO:0007669"/>
    <property type="project" value="TreeGrafter"/>
</dbReference>
<dbReference type="GO" id="GO:0005576">
    <property type="term" value="C:extracellular region"/>
    <property type="evidence" value="ECO:0007669"/>
    <property type="project" value="TreeGrafter"/>
</dbReference>
<protein>
    <recommendedName>
        <fullName evidence="2">Prolamin-like domain-containing protein</fullName>
    </recommendedName>
</protein>
<evidence type="ECO:0000259" key="2">
    <source>
        <dbReference type="Pfam" id="PF05617"/>
    </source>
</evidence>
<feature type="domain" description="Prolamin-like" evidence="2">
    <location>
        <begin position="53"/>
        <end position="93"/>
    </location>
</feature>
<dbReference type="GO" id="GO:0009567">
    <property type="term" value="P:double fertilization forming a zygote and endosperm"/>
    <property type="evidence" value="ECO:0007669"/>
    <property type="project" value="TreeGrafter"/>
</dbReference>